<evidence type="ECO:0000256" key="3">
    <source>
        <dbReference type="ARBA" id="ARBA00007131"/>
    </source>
</evidence>
<dbReference type="EC" id="2.2.1.1" evidence="4 10"/>
<dbReference type="InterPro" id="IPR005474">
    <property type="entry name" value="Transketolase_N"/>
</dbReference>
<protein>
    <recommendedName>
        <fullName evidence="4 10">Transketolase</fullName>
        <ecNumber evidence="4 10">2.2.1.1</ecNumber>
    </recommendedName>
</protein>
<dbReference type="PANTHER" id="PTHR43522">
    <property type="entry name" value="TRANSKETOLASE"/>
    <property type="match status" value="1"/>
</dbReference>
<dbReference type="InterPro" id="IPR005475">
    <property type="entry name" value="Transketolase-like_Pyr-bd"/>
</dbReference>
<dbReference type="InterPro" id="IPR055152">
    <property type="entry name" value="Transketolase-like_C_2"/>
</dbReference>
<dbReference type="InterPro" id="IPR029061">
    <property type="entry name" value="THDP-binding"/>
</dbReference>
<evidence type="ECO:0000256" key="7">
    <source>
        <dbReference type="ARBA" id="ARBA00022842"/>
    </source>
</evidence>
<evidence type="ECO:0000256" key="9">
    <source>
        <dbReference type="ARBA" id="ARBA00049473"/>
    </source>
</evidence>
<dbReference type="Proteomes" id="UP000000424">
    <property type="component" value="Chromosome"/>
</dbReference>
<sequence length="683" mass="75472">MGISYSCCFYIEGLQGLLMINKELDIGILGKIAGAIKQISIESIQKASSGHPGLPLGCAELAAYLYGYVLRQNPRDPHWINRDRFVLSAGHGSVLLYSCLHLAGFDVSLEDLQEFRQLHSRTPGHPEYGETVGVEATTGPLGQGLGNAVGMALSMKMLESRFNRPGHEIFNGKIYCLAGDGCFMEGVSHEVCSFAGSLNLNNLVVIYDYNNVVLDGYLNEISVEDTKKRFEAYGWDVYEIDGYDFTHIHETFSSIKRGQERPVLVIAHTIIGHGSPKEGTNKAHGSPLGVEGTHETKQFWHLPEEKFFVPPAVKNFFAHKIQEDRKAQEQWLDEVRVWSKQFPELHEEFVALTSHKLPKNLESLVQSVEMPDSIAGRAASNKLIQVLVQHIPYLIGGSADLSSSDGTWIANEKVIHTYDFSGRNIKYGVREFGMATIMNGLAYSQVFRPFGGTFLVFSDYMRNAIRLAALSKLPVIYQFTHDSIFVGEDGPTHQPVEQLMSLRAIPGLYVIRPADANEVRGAWIAGLKHTGPTVIVLSRQALPTLPAAHRPFKDGVGRGAYIVLKESGEKPDYTLFATGSEVSLALSVAKELEHLDKQVRVVSFPCWELFEAQDVDYKQSIVGGDLGIRVSIEAGSALGWYKYIGSEGLAIAMDRFGYSGASDDVSEECGFTTEQILQRILSQ</sequence>
<dbReference type="CDD" id="cd07033">
    <property type="entry name" value="TPP_PYR_DXS_TK_like"/>
    <property type="match status" value="1"/>
</dbReference>
<evidence type="ECO:0000256" key="2">
    <source>
        <dbReference type="ARBA" id="ARBA00001964"/>
    </source>
</evidence>
<comment type="similarity">
    <text evidence="3">Belongs to the transketolase family.</text>
</comment>
<comment type="cofactor">
    <cofactor evidence="1">
        <name>Mg(2+)</name>
        <dbReference type="ChEBI" id="CHEBI:18420"/>
    </cofactor>
</comment>
<dbReference type="SUPFAM" id="SSF52922">
    <property type="entry name" value="TK C-terminal domain-like"/>
    <property type="match status" value="1"/>
</dbReference>
<evidence type="ECO:0000256" key="5">
    <source>
        <dbReference type="ARBA" id="ARBA00022679"/>
    </source>
</evidence>
<keyword evidence="7" id="KW-0460">Magnesium</keyword>
<evidence type="ECO:0000256" key="1">
    <source>
        <dbReference type="ARBA" id="ARBA00001946"/>
    </source>
</evidence>
<evidence type="ECO:0000256" key="6">
    <source>
        <dbReference type="ARBA" id="ARBA00022723"/>
    </source>
</evidence>
<keyword evidence="6" id="KW-0479">Metal-binding</keyword>
<evidence type="ECO:0000256" key="10">
    <source>
        <dbReference type="NCBIfam" id="TIGR00232"/>
    </source>
</evidence>
<keyword evidence="8" id="KW-0786">Thiamine pyrophosphate</keyword>
<dbReference type="SMART" id="SM00861">
    <property type="entry name" value="Transket_pyr"/>
    <property type="match status" value="1"/>
</dbReference>
<feature type="domain" description="Transketolase-like pyrimidine-binding" evidence="11">
    <location>
        <begin position="374"/>
        <end position="544"/>
    </location>
</feature>
<gene>
    <name evidence="12" type="ordered locus">CpB0924</name>
</gene>
<evidence type="ECO:0000256" key="8">
    <source>
        <dbReference type="ARBA" id="ARBA00023052"/>
    </source>
</evidence>
<dbReference type="Pfam" id="PF22613">
    <property type="entry name" value="Transketolase_C_1"/>
    <property type="match status" value="1"/>
</dbReference>
<dbReference type="Pfam" id="PF00456">
    <property type="entry name" value="Transketolase_N"/>
    <property type="match status" value="1"/>
</dbReference>
<accession>A0ABM5LDD8</accession>
<dbReference type="SUPFAM" id="SSF52518">
    <property type="entry name" value="Thiamin diphosphate-binding fold (THDP-binding)"/>
    <property type="match status" value="2"/>
</dbReference>
<dbReference type="InterPro" id="IPR009014">
    <property type="entry name" value="Transketo_C/PFOR_II"/>
</dbReference>
<name>A0ABM5LDD8_CHLPN</name>
<keyword evidence="13" id="KW-1185">Reference proteome</keyword>
<comment type="catalytic activity">
    <reaction evidence="9">
        <text>D-sedoheptulose 7-phosphate + D-glyceraldehyde 3-phosphate = aldehydo-D-ribose 5-phosphate + D-xylulose 5-phosphate</text>
        <dbReference type="Rhea" id="RHEA:10508"/>
        <dbReference type="ChEBI" id="CHEBI:57483"/>
        <dbReference type="ChEBI" id="CHEBI:57737"/>
        <dbReference type="ChEBI" id="CHEBI:58273"/>
        <dbReference type="ChEBI" id="CHEBI:59776"/>
        <dbReference type="EC" id="2.2.1.1"/>
    </reaction>
</comment>
<dbReference type="CDD" id="cd02012">
    <property type="entry name" value="TPP_TK"/>
    <property type="match status" value="1"/>
</dbReference>
<reference evidence="12" key="1">
    <citation type="submission" date="2002-05" db="EMBL/GenBank/DDBJ databases">
        <title>The genome sequence of Chlamydia pneumoniae TW183 and comparison with other Chlamydia strains based on whole genome sequence analysis.</title>
        <authorList>
            <person name="Geng M.M."/>
            <person name="Schuhmacher A."/>
            <person name="Muehldorfer I."/>
            <person name="Bensch K.W."/>
            <person name="Schaefer K.P."/>
            <person name="Schneider S."/>
            <person name="Pohl T."/>
            <person name="Essig A."/>
            <person name="Marre R."/>
            <person name="Melchers K."/>
        </authorList>
    </citation>
    <scope>NUCLEOTIDE SEQUENCE [LARGE SCALE GENOMIC DNA]</scope>
    <source>
        <strain evidence="12">TW-183</strain>
    </source>
</reference>
<keyword evidence="5" id="KW-0808">Transferase</keyword>
<evidence type="ECO:0000313" key="13">
    <source>
        <dbReference type="Proteomes" id="UP000000424"/>
    </source>
</evidence>
<comment type="cofactor">
    <cofactor evidence="2">
        <name>thiamine diphosphate</name>
        <dbReference type="ChEBI" id="CHEBI:58937"/>
    </cofactor>
</comment>
<evidence type="ECO:0000259" key="11">
    <source>
        <dbReference type="SMART" id="SM00861"/>
    </source>
</evidence>
<dbReference type="InterPro" id="IPR005478">
    <property type="entry name" value="Transketolase_bac-like"/>
</dbReference>
<dbReference type="InterPro" id="IPR033247">
    <property type="entry name" value="Transketolase_fam"/>
</dbReference>
<organism evidence="12 13">
    <name type="scientific">Chlamydia pneumoniae</name>
    <name type="common">Chlamydophila pneumoniae</name>
    <dbReference type="NCBI Taxonomy" id="83558"/>
    <lineage>
        <taxon>Bacteria</taxon>
        <taxon>Pseudomonadati</taxon>
        <taxon>Chlamydiota</taxon>
        <taxon>Chlamydiia</taxon>
        <taxon>Chlamydiales</taxon>
        <taxon>Chlamydiaceae</taxon>
        <taxon>Chlamydia/Chlamydophila group</taxon>
        <taxon>Chlamydia</taxon>
    </lineage>
</organism>
<dbReference type="Gene3D" id="3.40.50.970">
    <property type="match status" value="2"/>
</dbReference>
<dbReference type="NCBIfam" id="TIGR00232">
    <property type="entry name" value="tktlase_bact"/>
    <property type="match status" value="1"/>
</dbReference>
<dbReference type="PANTHER" id="PTHR43522:SF2">
    <property type="entry name" value="TRANSKETOLASE 1-RELATED"/>
    <property type="match status" value="1"/>
</dbReference>
<evidence type="ECO:0000313" key="12">
    <source>
        <dbReference type="EMBL" id="AAP98853.1"/>
    </source>
</evidence>
<dbReference type="Gene3D" id="3.40.50.920">
    <property type="match status" value="1"/>
</dbReference>
<dbReference type="EMBL" id="AE009440">
    <property type="protein sequence ID" value="AAP98853.1"/>
    <property type="molecule type" value="Genomic_DNA"/>
</dbReference>
<dbReference type="Pfam" id="PF02779">
    <property type="entry name" value="Transket_pyr"/>
    <property type="match status" value="1"/>
</dbReference>
<evidence type="ECO:0000256" key="4">
    <source>
        <dbReference type="ARBA" id="ARBA00013152"/>
    </source>
</evidence>
<proteinExistence type="inferred from homology"/>